<feature type="region of interest" description="Disordered" evidence="1">
    <location>
        <begin position="1"/>
        <end position="33"/>
    </location>
</feature>
<evidence type="ECO:0000256" key="1">
    <source>
        <dbReference type="SAM" id="MobiDB-lite"/>
    </source>
</evidence>
<name>A0A8H4HIQ9_9EURO</name>
<protein>
    <submittedName>
        <fullName evidence="2">Uncharacterized protein</fullName>
    </submittedName>
</protein>
<reference evidence="2" key="2">
    <citation type="submission" date="2020-04" db="EMBL/GenBank/DDBJ databases">
        <authorList>
            <person name="Santos R.A.C."/>
            <person name="Steenwyk J.L."/>
            <person name="Rivero-Menendez O."/>
            <person name="Mead M.E."/>
            <person name="Silva L.P."/>
            <person name="Bastos R.W."/>
            <person name="Alastruey-Izquierdo A."/>
            <person name="Goldman G.H."/>
            <person name="Rokas A."/>
        </authorList>
    </citation>
    <scope>NUCLEOTIDE SEQUENCE</scope>
    <source>
        <strain evidence="2">CNM-CM6805</strain>
    </source>
</reference>
<organism evidence="2 3">
    <name type="scientific">Aspergillus fumigatiaffinis</name>
    <dbReference type="NCBI Taxonomy" id="340414"/>
    <lineage>
        <taxon>Eukaryota</taxon>
        <taxon>Fungi</taxon>
        <taxon>Dikarya</taxon>
        <taxon>Ascomycota</taxon>
        <taxon>Pezizomycotina</taxon>
        <taxon>Eurotiomycetes</taxon>
        <taxon>Eurotiomycetidae</taxon>
        <taxon>Eurotiales</taxon>
        <taxon>Aspergillaceae</taxon>
        <taxon>Aspergillus</taxon>
        <taxon>Aspergillus subgen. Fumigati</taxon>
    </lineage>
</organism>
<dbReference type="Proteomes" id="UP000653565">
    <property type="component" value="Unassembled WGS sequence"/>
</dbReference>
<proteinExistence type="predicted"/>
<evidence type="ECO:0000313" key="2">
    <source>
        <dbReference type="EMBL" id="KAF4245085.1"/>
    </source>
</evidence>
<accession>A0A8H4HIQ9</accession>
<evidence type="ECO:0000313" key="3">
    <source>
        <dbReference type="Proteomes" id="UP000653565"/>
    </source>
</evidence>
<sequence length="122" mass="13940">MYATRPVSFLQGGQTGSLDTKSKGAASRPQKRTRLDVLKSEIRREHLAERARLAKWKKEFLQELRAANWVVPEDEEVVGPGQRTDLTAGQALRTQELLEELEERKAIKNQCLEEKRGLVQEI</sequence>
<keyword evidence="3" id="KW-1185">Reference proteome</keyword>
<dbReference type="EMBL" id="JAAAPX010000003">
    <property type="protein sequence ID" value="KAF4245085.1"/>
    <property type="molecule type" value="Genomic_DNA"/>
</dbReference>
<dbReference type="AlphaFoldDB" id="A0A8H4HIQ9"/>
<comment type="caution">
    <text evidence="2">The sequence shown here is derived from an EMBL/GenBank/DDBJ whole genome shotgun (WGS) entry which is preliminary data.</text>
</comment>
<gene>
    <name evidence="2" type="ORF">CNMCM6805_006518</name>
</gene>
<reference evidence="2" key="1">
    <citation type="journal article" date="2020" name="bioRxiv">
        <title>Genomic and phenotypic heterogeneity of clinical isolates of the human pathogens Aspergillus fumigatus, Aspergillus lentulus and Aspergillus fumigatiaffinis.</title>
        <authorList>
            <person name="dos Santos R.A.C."/>
            <person name="Steenwyk J.L."/>
            <person name="Rivero-Menendez O."/>
            <person name="Mead M.E."/>
            <person name="Silva L.P."/>
            <person name="Bastos R.W."/>
            <person name="Alastruey-Izquierdo A."/>
            <person name="Goldman G.H."/>
            <person name="Rokas A."/>
        </authorList>
    </citation>
    <scope>NUCLEOTIDE SEQUENCE</scope>
    <source>
        <strain evidence="2">CNM-CM6805</strain>
    </source>
</reference>